<dbReference type="SUPFAM" id="SSF57756">
    <property type="entry name" value="Retrovirus zinc finger-like domains"/>
    <property type="match status" value="1"/>
</dbReference>
<gene>
    <name evidence="1" type="ORF">AVEN_37465_1</name>
</gene>
<dbReference type="Proteomes" id="UP000499080">
    <property type="component" value="Unassembled WGS sequence"/>
</dbReference>
<reference evidence="1 2" key="1">
    <citation type="journal article" date="2019" name="Sci. Rep.">
        <title>Orb-weaving spider Araneus ventricosus genome elucidates the spidroin gene catalogue.</title>
        <authorList>
            <person name="Kono N."/>
            <person name="Nakamura H."/>
            <person name="Ohtoshi R."/>
            <person name="Moran D.A.P."/>
            <person name="Shinohara A."/>
            <person name="Yoshida Y."/>
            <person name="Fujiwara M."/>
            <person name="Mori M."/>
            <person name="Tomita M."/>
            <person name="Arakawa K."/>
        </authorList>
    </citation>
    <scope>NUCLEOTIDE SEQUENCE [LARGE SCALE GENOMIC DNA]</scope>
</reference>
<dbReference type="OrthoDB" id="6505565at2759"/>
<proteinExistence type="predicted"/>
<dbReference type="EMBL" id="BGPR01000874">
    <property type="protein sequence ID" value="GBM38671.1"/>
    <property type="molecule type" value="Genomic_DNA"/>
</dbReference>
<name>A0A4Y2FBV5_ARAVE</name>
<dbReference type="GO" id="GO:0008270">
    <property type="term" value="F:zinc ion binding"/>
    <property type="evidence" value="ECO:0007669"/>
    <property type="project" value="InterPro"/>
</dbReference>
<evidence type="ECO:0000313" key="1">
    <source>
        <dbReference type="EMBL" id="GBM38671.1"/>
    </source>
</evidence>
<dbReference type="GO" id="GO:0003676">
    <property type="term" value="F:nucleic acid binding"/>
    <property type="evidence" value="ECO:0007669"/>
    <property type="project" value="InterPro"/>
</dbReference>
<keyword evidence="2" id="KW-1185">Reference proteome</keyword>
<organism evidence="1 2">
    <name type="scientific">Araneus ventricosus</name>
    <name type="common">Orbweaver spider</name>
    <name type="synonym">Epeira ventricosa</name>
    <dbReference type="NCBI Taxonomy" id="182803"/>
    <lineage>
        <taxon>Eukaryota</taxon>
        <taxon>Metazoa</taxon>
        <taxon>Ecdysozoa</taxon>
        <taxon>Arthropoda</taxon>
        <taxon>Chelicerata</taxon>
        <taxon>Arachnida</taxon>
        <taxon>Araneae</taxon>
        <taxon>Araneomorphae</taxon>
        <taxon>Entelegynae</taxon>
        <taxon>Araneoidea</taxon>
        <taxon>Araneidae</taxon>
        <taxon>Araneus</taxon>
    </lineage>
</organism>
<dbReference type="InterPro" id="IPR036875">
    <property type="entry name" value="Znf_CCHC_sf"/>
</dbReference>
<evidence type="ECO:0000313" key="2">
    <source>
        <dbReference type="Proteomes" id="UP000499080"/>
    </source>
</evidence>
<accession>A0A4Y2FBV5</accession>
<comment type="caution">
    <text evidence="1">The sequence shown here is derived from an EMBL/GenBank/DDBJ whole genome shotgun (WGS) entry which is preliminary data.</text>
</comment>
<protein>
    <recommendedName>
        <fullName evidence="3">CCHC-type domain-containing protein</fullName>
    </recommendedName>
</protein>
<evidence type="ECO:0008006" key="3">
    <source>
        <dbReference type="Google" id="ProtNLM"/>
    </source>
</evidence>
<sequence length="239" mass="27469">MLQAQPNVTVRAPIVRKQNAYVVLLRPKTFSTSEDKRKLVEMALCNRNSAARISKISKVNLKGVDPRIILLGIDNDVDKDRLAKGLAAKNHFLYDVQNNPLFQIVFPIRARKTTNWVITLDPRIYKRVFGEPGLFFEWSRYRFDNFIGVKQCRHCRKFGHTTKWCPRSEEALCGNCGLNHKSEDCQQVICVNCYDSNQKYNSGFDTGRHPYSITCECFLRQKVNLIRLADYGDPSGSTD</sequence>
<dbReference type="AlphaFoldDB" id="A0A4Y2FBV5"/>